<feature type="compositionally biased region" description="Polar residues" evidence="6">
    <location>
        <begin position="217"/>
        <end position="227"/>
    </location>
</feature>
<keyword evidence="10" id="KW-1185">Reference proteome</keyword>
<feature type="domain" description="Peptidase S8/S53" evidence="7">
    <location>
        <begin position="670"/>
        <end position="882"/>
    </location>
</feature>
<dbReference type="KEGG" id="cdet:87938588"/>
<dbReference type="InterPro" id="IPR000209">
    <property type="entry name" value="Peptidase_S8/S53_dom"/>
</dbReference>
<evidence type="ECO:0000256" key="2">
    <source>
        <dbReference type="ARBA" id="ARBA00022670"/>
    </source>
</evidence>
<dbReference type="PROSITE" id="PS00138">
    <property type="entry name" value="SUBTILASE_SER"/>
    <property type="match status" value="1"/>
</dbReference>
<feature type="active site" description="Charge relay system" evidence="5">
    <location>
        <position position="677"/>
    </location>
</feature>
<evidence type="ECO:0000256" key="4">
    <source>
        <dbReference type="ARBA" id="ARBA00022825"/>
    </source>
</evidence>
<protein>
    <submittedName>
        <fullName evidence="9">Peptidase S8/S53 domain, peptidase S8, subtilisin, Ser-active</fullName>
    </submittedName>
</protein>
<dbReference type="Pfam" id="PF24476">
    <property type="entry name" value="DUF7580"/>
    <property type="match status" value="1"/>
</dbReference>
<reference evidence="10" key="1">
    <citation type="journal article" date="2023" name="bioRxiv">
        <title>Complete genome of the Medicago anthracnose fungus, Colletotrichum destructivum, reveals a mini-chromosome-like region within a core chromosome.</title>
        <authorList>
            <person name="Lapalu N."/>
            <person name="Simon A."/>
            <person name="Lu A."/>
            <person name="Plaumann P.-L."/>
            <person name="Amselem J."/>
            <person name="Pigne S."/>
            <person name="Auger A."/>
            <person name="Koch C."/>
            <person name="Dallery J.-F."/>
            <person name="O'Connell R.J."/>
        </authorList>
    </citation>
    <scope>NUCLEOTIDE SEQUENCE [LARGE SCALE GENOMIC DNA]</scope>
    <source>
        <strain evidence="10">CBS 520.97</strain>
    </source>
</reference>
<evidence type="ECO:0000259" key="8">
    <source>
        <dbReference type="Pfam" id="PF24476"/>
    </source>
</evidence>
<dbReference type="GO" id="GO:0006508">
    <property type="term" value="P:proteolysis"/>
    <property type="evidence" value="ECO:0007669"/>
    <property type="project" value="UniProtKB-KW"/>
</dbReference>
<feature type="domain" description="DUF7580" evidence="8">
    <location>
        <begin position="252"/>
        <end position="562"/>
    </location>
</feature>
<keyword evidence="4 5" id="KW-0720">Serine protease</keyword>
<dbReference type="AlphaFoldDB" id="A0AAX4I1K6"/>
<feature type="active site" description="Charge relay system" evidence="5">
    <location>
        <position position="865"/>
    </location>
</feature>
<keyword evidence="3 5" id="KW-0378">Hydrolase</keyword>
<gene>
    <name evidence="9" type="ORF">CDEST_02085</name>
</gene>
<feature type="active site" description="Charge relay system" evidence="5">
    <location>
        <position position="720"/>
    </location>
</feature>
<dbReference type="EMBL" id="CP137305">
    <property type="protein sequence ID" value="WQF77071.1"/>
    <property type="molecule type" value="Genomic_DNA"/>
</dbReference>
<evidence type="ECO:0000313" key="10">
    <source>
        <dbReference type="Proteomes" id="UP001322277"/>
    </source>
</evidence>
<dbReference type="PROSITE" id="PS51892">
    <property type="entry name" value="SUBTILASE"/>
    <property type="match status" value="1"/>
</dbReference>
<dbReference type="CDD" id="cd00306">
    <property type="entry name" value="Peptidases_S8_S53"/>
    <property type="match status" value="1"/>
</dbReference>
<dbReference type="PANTHER" id="PTHR43399">
    <property type="entry name" value="SUBTILISIN-RELATED"/>
    <property type="match status" value="1"/>
</dbReference>
<dbReference type="PRINTS" id="PR00723">
    <property type="entry name" value="SUBTILISIN"/>
</dbReference>
<dbReference type="InterPro" id="IPR051048">
    <property type="entry name" value="Peptidase_S8/S53_subtilisin"/>
</dbReference>
<dbReference type="InterPro" id="IPR023828">
    <property type="entry name" value="Peptidase_S8_Ser-AS"/>
</dbReference>
<proteinExistence type="inferred from homology"/>
<dbReference type="InterPro" id="IPR036852">
    <property type="entry name" value="Peptidase_S8/S53_dom_sf"/>
</dbReference>
<keyword evidence="2 5" id="KW-0645">Protease</keyword>
<dbReference type="GeneID" id="87938588"/>
<dbReference type="Gene3D" id="3.40.50.200">
    <property type="entry name" value="Peptidase S8/S53 domain"/>
    <property type="match status" value="1"/>
</dbReference>
<dbReference type="InterPro" id="IPR015500">
    <property type="entry name" value="Peptidase_S8_subtilisin-rel"/>
</dbReference>
<accession>A0AAX4I1K6</accession>
<dbReference type="GO" id="GO:0004252">
    <property type="term" value="F:serine-type endopeptidase activity"/>
    <property type="evidence" value="ECO:0007669"/>
    <property type="project" value="UniProtKB-UniRule"/>
</dbReference>
<organism evidence="9 10">
    <name type="scientific">Colletotrichum destructivum</name>
    <dbReference type="NCBI Taxonomy" id="34406"/>
    <lineage>
        <taxon>Eukaryota</taxon>
        <taxon>Fungi</taxon>
        <taxon>Dikarya</taxon>
        <taxon>Ascomycota</taxon>
        <taxon>Pezizomycotina</taxon>
        <taxon>Sordariomycetes</taxon>
        <taxon>Hypocreomycetidae</taxon>
        <taxon>Glomerellales</taxon>
        <taxon>Glomerellaceae</taxon>
        <taxon>Colletotrichum</taxon>
        <taxon>Colletotrichum destructivum species complex</taxon>
    </lineage>
</organism>
<evidence type="ECO:0000256" key="5">
    <source>
        <dbReference type="PROSITE-ProRule" id="PRU01240"/>
    </source>
</evidence>
<evidence type="ECO:0000256" key="1">
    <source>
        <dbReference type="ARBA" id="ARBA00011073"/>
    </source>
</evidence>
<dbReference type="RefSeq" id="XP_062774295.1">
    <property type="nucleotide sequence ID" value="XM_062918244.1"/>
</dbReference>
<comment type="similarity">
    <text evidence="1 5">Belongs to the peptidase S8 family.</text>
</comment>
<dbReference type="Pfam" id="PF00082">
    <property type="entry name" value="Peptidase_S8"/>
    <property type="match status" value="1"/>
</dbReference>
<dbReference type="InterPro" id="IPR056002">
    <property type="entry name" value="DUF7580"/>
</dbReference>
<evidence type="ECO:0000256" key="6">
    <source>
        <dbReference type="SAM" id="MobiDB-lite"/>
    </source>
</evidence>
<dbReference type="SUPFAM" id="SSF52743">
    <property type="entry name" value="Subtilisin-like"/>
    <property type="match status" value="1"/>
</dbReference>
<evidence type="ECO:0000313" key="9">
    <source>
        <dbReference type="EMBL" id="WQF77071.1"/>
    </source>
</evidence>
<sequence length="949" mass="106913">MTRPSCRIICPSRSLNVLNFARQQHSAHANLPVELAGGSMSRLEFDDLRLLADIRPRIAHLIAKQLVDDKQSGKISSFDVHNALCLFRYGVDAIPVYLPSESDFTPESFRYFAKRLNRLLGLFENLVREEILAERPLRISDDGADQSLSQEVKSGTEETQCHSSVGSIPKSSRFPKLEALSRRISPKPEDMPHQSAFLRLPSTAKEAEEANRIVSEFNDSNDLQTTRADPKPNRAPSVTRKKLFNTESQTTSSSQNCFTSLWESLTRNMNTSGCTSTHVAKIQVRHPGRAALKSDEIEHKVFISCCPNLDKWQETTCEVISELPRNSNLKQVRNICKVIHGSLQDGMTLKIVIHDDGIVRDPSAARRIRLPQVLPTLSLDTILRDDNQNLHTYHKITLALNLSCSLSRMYHGGIRTEWTSQDILFLFNQDKGAVSQAYNPYVPYSLSQQTHYTDSESTGIRKFSLLIAFGKLLIEIALGRILEESELSDYPRADVALWAIIDDPKEEIRAIVPFGYVEAIEECLQANRDDDYDEESDDGEGLDEELQILGVLTSVIENLENSRTRFLGNERKQNPEFDPNFPKEWKVSRSLLRQTTFPRSSNSQRLLHENSVLVTDIANDASAQSLSQLFDGGNDCIKSTDEKATSADKFMCLVKDFYEAHIKNLPRKRRIRIAILDTGVDESNLFIRGVCKTMKRRNGDSPFRKIKSFIGRSGLDEFGHGTNVAALVLRVAPEADLYIAQISQTKEEANKIQIAEAIEWARTSEVDIISMSFGMSEDCYEIEKAIGQAENDNIIIFAAASNYGGNQRRAFPARMDKVLCVHSSDGDGIASGFNPSPKADRENFTTLGEGIESVWEDGVYLHGTSYATPIVAGFAANVLQYIWNCPLLQERHRKKASTRVGMMSLLVAMSEKRGDFYYVSPWRRIWTLEEGEREDVIAFRISEALKYDR</sequence>
<evidence type="ECO:0000256" key="3">
    <source>
        <dbReference type="ARBA" id="ARBA00022801"/>
    </source>
</evidence>
<evidence type="ECO:0000259" key="7">
    <source>
        <dbReference type="Pfam" id="PF00082"/>
    </source>
</evidence>
<feature type="region of interest" description="Disordered" evidence="6">
    <location>
        <begin position="213"/>
        <end position="237"/>
    </location>
</feature>
<dbReference type="Proteomes" id="UP001322277">
    <property type="component" value="Chromosome 1"/>
</dbReference>
<dbReference type="PANTHER" id="PTHR43399:SF4">
    <property type="entry name" value="CELL WALL-ASSOCIATED PROTEASE"/>
    <property type="match status" value="1"/>
</dbReference>
<name>A0AAX4I1K6_9PEZI</name>